<comment type="caution">
    <text evidence="1">The sequence shown here is derived from an EMBL/GenBank/DDBJ whole genome shotgun (WGS) entry which is preliminary data.</text>
</comment>
<name>A0ABW8TX50_9CLOT</name>
<gene>
    <name evidence="1" type="ORF">ACJDUH_18610</name>
</gene>
<dbReference type="EMBL" id="JBJHZY010000006">
    <property type="protein sequence ID" value="MFL0270095.1"/>
    <property type="molecule type" value="Genomic_DNA"/>
</dbReference>
<dbReference type="RefSeq" id="WP_406766727.1">
    <property type="nucleotide sequence ID" value="NZ_JBJHZY010000006.1"/>
</dbReference>
<organism evidence="1 2">
    <name type="scientific">Candidatus Clostridium radicumherbarum</name>
    <dbReference type="NCBI Taxonomy" id="3381662"/>
    <lineage>
        <taxon>Bacteria</taxon>
        <taxon>Bacillati</taxon>
        <taxon>Bacillota</taxon>
        <taxon>Clostridia</taxon>
        <taxon>Eubacteriales</taxon>
        <taxon>Clostridiaceae</taxon>
        <taxon>Clostridium</taxon>
    </lineage>
</organism>
<protein>
    <submittedName>
        <fullName evidence="1">Uncharacterized protein</fullName>
    </submittedName>
</protein>
<evidence type="ECO:0000313" key="1">
    <source>
        <dbReference type="EMBL" id="MFL0270095.1"/>
    </source>
</evidence>
<keyword evidence="2" id="KW-1185">Reference proteome</keyword>
<dbReference type="Proteomes" id="UP001623661">
    <property type="component" value="Unassembled WGS sequence"/>
</dbReference>
<dbReference type="Gene3D" id="3.30.460.40">
    <property type="match status" value="1"/>
</dbReference>
<sequence length="87" mass="10015">MLNKSNIIDILKELNLPTKEYWTTSGAALVLHGVKETTKDIDLGCTTDLVECFIKKGCKYRVVEDNTRIVEVNREIELLENWFVDKV</sequence>
<reference evidence="1 2" key="1">
    <citation type="submission" date="2024-11" db="EMBL/GenBank/DDBJ databases">
        <authorList>
            <person name="Heng Y.C."/>
            <person name="Lim A.C.H."/>
            <person name="Lee J.K.Y."/>
            <person name="Kittelmann S."/>
        </authorList>
    </citation>
    <scope>NUCLEOTIDE SEQUENCE [LARGE SCALE GENOMIC DNA]</scope>
    <source>
        <strain evidence="1 2">WILCCON 0202</strain>
    </source>
</reference>
<proteinExistence type="predicted"/>
<evidence type="ECO:0000313" key="2">
    <source>
        <dbReference type="Proteomes" id="UP001623661"/>
    </source>
</evidence>
<accession>A0ABW8TX50</accession>